<reference evidence="12 13" key="1">
    <citation type="journal article" date="2015" name="Nature">
        <title>rRNA introns, odd ribosomes, and small enigmatic genomes across a large radiation of phyla.</title>
        <authorList>
            <person name="Brown C.T."/>
            <person name="Hug L.A."/>
            <person name="Thomas B.C."/>
            <person name="Sharon I."/>
            <person name="Castelle C.J."/>
            <person name="Singh A."/>
            <person name="Wilkins M.J."/>
            <person name="Williams K.H."/>
            <person name="Banfield J.F."/>
        </authorList>
    </citation>
    <scope>NUCLEOTIDE SEQUENCE [LARGE SCALE GENOMIC DNA]</scope>
</reference>
<evidence type="ECO:0000313" key="13">
    <source>
        <dbReference type="Proteomes" id="UP000034855"/>
    </source>
</evidence>
<evidence type="ECO:0000256" key="1">
    <source>
        <dbReference type="ARBA" id="ARBA00007123"/>
    </source>
</evidence>
<keyword evidence="5" id="KW-0808">Transferase</keyword>
<dbReference type="GO" id="GO:0003677">
    <property type="term" value="F:DNA binding"/>
    <property type="evidence" value="ECO:0007669"/>
    <property type="project" value="InterPro"/>
</dbReference>
<evidence type="ECO:0000256" key="6">
    <source>
        <dbReference type="ARBA" id="ARBA00022695"/>
    </source>
</evidence>
<evidence type="ECO:0000256" key="9">
    <source>
        <dbReference type="ARBA" id="ARBA00033070"/>
    </source>
</evidence>
<keyword evidence="4 12" id="KW-0240">DNA-directed RNA polymerase</keyword>
<evidence type="ECO:0000313" key="12">
    <source>
        <dbReference type="EMBL" id="KKR34635.1"/>
    </source>
</evidence>
<keyword evidence="7" id="KW-0804">Transcription</keyword>
<evidence type="ECO:0000256" key="8">
    <source>
        <dbReference type="ARBA" id="ARBA00032524"/>
    </source>
</evidence>
<dbReference type="InterPro" id="IPR011263">
    <property type="entry name" value="DNA-dir_RNA_pol_RpoA/D/Rpb3"/>
</dbReference>
<dbReference type="InterPro" id="IPR036643">
    <property type="entry name" value="RNApol_insert_sf"/>
</dbReference>
<dbReference type="GO" id="GO:0006351">
    <property type="term" value="P:DNA-templated transcription"/>
    <property type="evidence" value="ECO:0007669"/>
    <property type="project" value="InterPro"/>
</dbReference>
<gene>
    <name evidence="12" type="ORF">UT67_C0010G0007</name>
</gene>
<comment type="caution">
    <text evidence="12">The sequence shown here is derived from an EMBL/GenBank/DDBJ whole genome shotgun (WGS) entry which is preliminary data.</text>
</comment>
<dbReference type="InterPro" id="IPR011262">
    <property type="entry name" value="DNA-dir_RNA_pol_insert"/>
</dbReference>
<protein>
    <recommendedName>
        <fullName evidence="3">DNA-directed RNA polymerase subunit alpha</fullName>
        <ecNumber evidence="2">2.7.7.6</ecNumber>
    </recommendedName>
    <alternativeName>
        <fullName evidence="9">RNA polymerase subunit alpha</fullName>
    </alternativeName>
    <alternativeName>
        <fullName evidence="8">Transcriptase subunit alpha</fullName>
    </alternativeName>
</protein>
<dbReference type="AlphaFoldDB" id="A0A0G0SIX5"/>
<evidence type="ECO:0000256" key="7">
    <source>
        <dbReference type="ARBA" id="ARBA00023163"/>
    </source>
</evidence>
<dbReference type="STRING" id="1619037.UT67_C0010G0007"/>
<evidence type="ECO:0000259" key="11">
    <source>
        <dbReference type="SMART" id="SM00662"/>
    </source>
</evidence>
<dbReference type="Pfam" id="PF01193">
    <property type="entry name" value="RNA_pol_L"/>
    <property type="match status" value="1"/>
</dbReference>
<accession>A0A0G0SIX5</accession>
<proteinExistence type="inferred from homology"/>
<dbReference type="GO" id="GO:0000428">
    <property type="term" value="C:DNA-directed RNA polymerase complex"/>
    <property type="evidence" value="ECO:0007669"/>
    <property type="project" value="UniProtKB-KW"/>
</dbReference>
<dbReference type="CDD" id="cd06928">
    <property type="entry name" value="RNAP_alpha_NTD"/>
    <property type="match status" value="1"/>
</dbReference>
<dbReference type="Gene3D" id="3.30.1360.10">
    <property type="entry name" value="RNA polymerase, RBP11-like subunit"/>
    <property type="match status" value="1"/>
</dbReference>
<dbReference type="SUPFAM" id="SSF56553">
    <property type="entry name" value="Insert subdomain of RNA polymerase alpha subunit"/>
    <property type="match status" value="1"/>
</dbReference>
<evidence type="ECO:0000256" key="5">
    <source>
        <dbReference type="ARBA" id="ARBA00022679"/>
    </source>
</evidence>
<dbReference type="InterPro" id="IPR011773">
    <property type="entry name" value="DNA-dir_RpoA"/>
</dbReference>
<feature type="domain" description="DNA-directed RNA polymerase RpoA/D/Rpb3-type" evidence="11">
    <location>
        <begin position="20"/>
        <end position="227"/>
    </location>
</feature>
<comment type="similarity">
    <text evidence="1">Belongs to the RNA polymerase alpha chain family.</text>
</comment>
<evidence type="ECO:0000256" key="3">
    <source>
        <dbReference type="ARBA" id="ARBA00015972"/>
    </source>
</evidence>
<keyword evidence="6" id="KW-0548">Nucleotidyltransferase</keyword>
<organism evidence="12 13">
    <name type="scientific">Candidatus Magasanikbacteria bacterium GW2011_GWA2_40_10</name>
    <dbReference type="NCBI Taxonomy" id="1619037"/>
    <lineage>
        <taxon>Bacteria</taxon>
        <taxon>Candidatus Magasanikiibacteriota</taxon>
    </lineage>
</organism>
<dbReference type="EMBL" id="LBXR01000010">
    <property type="protein sequence ID" value="KKR34635.1"/>
    <property type="molecule type" value="Genomic_DNA"/>
</dbReference>
<dbReference type="Pfam" id="PF01000">
    <property type="entry name" value="RNA_pol_A_bac"/>
    <property type="match status" value="1"/>
</dbReference>
<dbReference type="PATRIC" id="fig|1619037.3.peg.249"/>
<evidence type="ECO:0000256" key="2">
    <source>
        <dbReference type="ARBA" id="ARBA00012418"/>
    </source>
</evidence>
<dbReference type="FunFam" id="2.170.120.12:FF:000001">
    <property type="entry name" value="DNA-directed RNA polymerase subunit alpha"/>
    <property type="match status" value="1"/>
</dbReference>
<dbReference type="GO" id="GO:0003899">
    <property type="term" value="F:DNA-directed RNA polymerase activity"/>
    <property type="evidence" value="ECO:0007669"/>
    <property type="project" value="UniProtKB-EC"/>
</dbReference>
<dbReference type="GO" id="GO:0046983">
    <property type="term" value="F:protein dimerization activity"/>
    <property type="evidence" value="ECO:0007669"/>
    <property type="project" value="InterPro"/>
</dbReference>
<dbReference type="GO" id="GO:0005737">
    <property type="term" value="C:cytoplasm"/>
    <property type="evidence" value="ECO:0007669"/>
    <property type="project" value="UniProtKB-ARBA"/>
</dbReference>
<dbReference type="Proteomes" id="UP000034855">
    <property type="component" value="Unassembled WGS sequence"/>
</dbReference>
<dbReference type="EC" id="2.7.7.6" evidence="2"/>
<dbReference type="SUPFAM" id="SSF55257">
    <property type="entry name" value="RBP11-like subunits of RNA polymerase"/>
    <property type="match status" value="1"/>
</dbReference>
<comment type="catalytic activity">
    <reaction evidence="10">
        <text>RNA(n) + a ribonucleoside 5'-triphosphate = RNA(n+1) + diphosphate</text>
        <dbReference type="Rhea" id="RHEA:21248"/>
        <dbReference type="Rhea" id="RHEA-COMP:14527"/>
        <dbReference type="Rhea" id="RHEA-COMP:17342"/>
        <dbReference type="ChEBI" id="CHEBI:33019"/>
        <dbReference type="ChEBI" id="CHEBI:61557"/>
        <dbReference type="ChEBI" id="CHEBI:140395"/>
        <dbReference type="EC" id="2.7.7.6"/>
    </reaction>
</comment>
<name>A0A0G0SIX5_9BACT</name>
<dbReference type="Gene3D" id="2.170.120.12">
    <property type="entry name" value="DNA-directed RNA polymerase, insert domain"/>
    <property type="match status" value="1"/>
</dbReference>
<dbReference type="NCBIfam" id="TIGR02027">
    <property type="entry name" value="rpoA"/>
    <property type="match status" value="1"/>
</dbReference>
<dbReference type="SMART" id="SM00662">
    <property type="entry name" value="RPOLD"/>
    <property type="match status" value="1"/>
</dbReference>
<dbReference type="InterPro" id="IPR036603">
    <property type="entry name" value="RBP11-like"/>
</dbReference>
<evidence type="ECO:0000256" key="10">
    <source>
        <dbReference type="ARBA" id="ARBA00048552"/>
    </source>
</evidence>
<evidence type="ECO:0000256" key="4">
    <source>
        <dbReference type="ARBA" id="ARBA00022478"/>
    </source>
</evidence>
<sequence length="258" mass="28127">MENLLLPSKVEFVPGDAPNKGSLVVTPCYFGYGTTLGNTLRRVLLSSLPGAAVEAIKIKGVQHEFSSAEGLKEDVVDIILSLKQLAVRVFVDEPVTLHISKKGPAVVTAADIEANSSVEIMNPELVLATLTSNKVFEMDLVVGRGRGFKPVEEKDKKHYDLGTIVIDSIYTPIKDVGYNVEYTRMGDVTNYEKLTLNIETNGTMSPSEAVKQTTQIIMDHFGIIAAVANEVVEELPMPVVVKEEEPKSKKAKKAKKKA</sequence>